<accession>A0ABT3EC47</accession>
<dbReference type="Gene3D" id="3.40.50.300">
    <property type="entry name" value="P-loop containing nucleotide triphosphate hydrolases"/>
    <property type="match status" value="1"/>
</dbReference>
<organism evidence="1 2">
    <name type="scientific">Streptococcus anginosus</name>
    <dbReference type="NCBI Taxonomy" id="1328"/>
    <lineage>
        <taxon>Bacteria</taxon>
        <taxon>Bacillati</taxon>
        <taxon>Bacillota</taxon>
        <taxon>Bacilli</taxon>
        <taxon>Lactobacillales</taxon>
        <taxon>Streptococcaceae</taxon>
        <taxon>Streptococcus</taxon>
        <taxon>Streptococcus anginosus group</taxon>
    </lineage>
</organism>
<feature type="non-terminal residue" evidence="1">
    <location>
        <position position="49"/>
    </location>
</feature>
<evidence type="ECO:0000313" key="2">
    <source>
        <dbReference type="Proteomes" id="UP001526076"/>
    </source>
</evidence>
<evidence type="ECO:0000313" key="1">
    <source>
        <dbReference type="EMBL" id="MCW1043001.1"/>
    </source>
</evidence>
<comment type="caution">
    <text evidence="1">The sequence shown here is derived from an EMBL/GenBank/DDBJ whole genome shotgun (WGS) entry which is preliminary data.</text>
</comment>
<dbReference type="EMBL" id="JAPAHU010000048">
    <property type="protein sequence ID" value="MCW1043001.1"/>
    <property type="molecule type" value="Genomic_DNA"/>
</dbReference>
<keyword evidence="2" id="KW-1185">Reference proteome</keyword>
<reference evidence="1 2" key="1">
    <citation type="submission" date="2022-10" db="EMBL/GenBank/DDBJ databases">
        <title>Comparative genomic study of S. anginosus.</title>
        <authorList>
            <person name="Prasad A."/>
            <person name="Ene A."/>
            <person name="Jablonska S."/>
            <person name="Du J."/>
            <person name="Wolfe A.J."/>
            <person name="Putonti C."/>
        </authorList>
    </citation>
    <scope>NUCLEOTIDE SEQUENCE [LARGE SCALE GENOMIC DNA]</scope>
    <source>
        <strain evidence="1 2">UMB9231</strain>
    </source>
</reference>
<dbReference type="Proteomes" id="UP001526076">
    <property type="component" value="Unassembled WGS sequence"/>
</dbReference>
<sequence length="49" mass="5773">MTFNVQKNVNPHFKPVWVSRLPYNVLKGGRNSFKSSVIALKLVYMMLRY</sequence>
<gene>
    <name evidence="1" type="ORF">OJ597_11510</name>
</gene>
<protein>
    <submittedName>
        <fullName evidence="1">PBSX family phage terminase large subunit</fullName>
    </submittedName>
</protein>
<dbReference type="InterPro" id="IPR027417">
    <property type="entry name" value="P-loop_NTPase"/>
</dbReference>
<proteinExistence type="predicted"/>
<name>A0ABT3EC47_STRAP</name>